<evidence type="ECO:0000256" key="3">
    <source>
        <dbReference type="ARBA" id="ARBA00022737"/>
    </source>
</evidence>
<organism evidence="4 5">
    <name type="scientific">Nelumbo nucifera</name>
    <name type="common">Sacred lotus</name>
    <dbReference type="NCBI Taxonomy" id="4432"/>
    <lineage>
        <taxon>Eukaryota</taxon>
        <taxon>Viridiplantae</taxon>
        <taxon>Streptophyta</taxon>
        <taxon>Embryophyta</taxon>
        <taxon>Tracheophyta</taxon>
        <taxon>Spermatophyta</taxon>
        <taxon>Magnoliopsida</taxon>
        <taxon>Proteales</taxon>
        <taxon>Nelumbonaceae</taxon>
        <taxon>Nelumbo</taxon>
    </lineage>
</organism>
<keyword evidence="2" id="KW-0433">Leucine-rich repeat</keyword>
<name>A0A822ZK32_NELNU</name>
<keyword evidence="3" id="KW-0677">Repeat</keyword>
<reference evidence="4 5" key="1">
    <citation type="journal article" date="2020" name="Mol. Biol. Evol.">
        <title>Distinct Expression and Methylation Patterns for Genes with Different Fates following a Single Whole-Genome Duplication in Flowering Plants.</title>
        <authorList>
            <person name="Shi T."/>
            <person name="Rahmani R.S."/>
            <person name="Gugger P.F."/>
            <person name="Wang M."/>
            <person name="Li H."/>
            <person name="Zhang Y."/>
            <person name="Li Z."/>
            <person name="Wang Q."/>
            <person name="Van de Peer Y."/>
            <person name="Marchal K."/>
            <person name="Chen J."/>
        </authorList>
    </citation>
    <scope>NUCLEOTIDE SEQUENCE [LARGE SCALE GENOMIC DNA]</scope>
    <source>
        <tissue evidence="4">Leaf</tissue>
    </source>
</reference>
<dbReference type="PANTHER" id="PTHR48062:SF21">
    <property type="entry name" value="RECEPTOR-LIKE PROTEIN 12"/>
    <property type="match status" value="1"/>
</dbReference>
<evidence type="ECO:0000313" key="5">
    <source>
        <dbReference type="Proteomes" id="UP000607653"/>
    </source>
</evidence>
<gene>
    <name evidence="4" type="ORF">HUJ06_003313</name>
</gene>
<comment type="similarity">
    <text evidence="1">Belongs to the RLP family.</text>
</comment>
<evidence type="ECO:0000256" key="2">
    <source>
        <dbReference type="ARBA" id="ARBA00022614"/>
    </source>
</evidence>
<accession>A0A822ZK32</accession>
<dbReference type="EMBL" id="DUZY01000007">
    <property type="protein sequence ID" value="DAD45083.1"/>
    <property type="molecule type" value="Genomic_DNA"/>
</dbReference>
<dbReference type="Proteomes" id="UP000607653">
    <property type="component" value="Unassembled WGS sequence"/>
</dbReference>
<dbReference type="PANTHER" id="PTHR48062">
    <property type="entry name" value="RECEPTOR-LIKE PROTEIN 14"/>
    <property type="match status" value="1"/>
</dbReference>
<dbReference type="Pfam" id="PF00560">
    <property type="entry name" value="LRR_1"/>
    <property type="match status" value="1"/>
</dbReference>
<keyword evidence="5" id="KW-1185">Reference proteome</keyword>
<protein>
    <submittedName>
        <fullName evidence="4">Uncharacterized protein</fullName>
    </submittedName>
</protein>
<dbReference type="InterPro" id="IPR051502">
    <property type="entry name" value="RLP_Defense_Trigger"/>
</dbReference>
<dbReference type="InterPro" id="IPR001611">
    <property type="entry name" value="Leu-rich_rpt"/>
</dbReference>
<sequence length="75" mass="8440">MANNHIEGPIPANFCALGELWFLDLSENNFNGLIPSCFSPESFQYAHLQKNELEGPVKEAFSKSTRLVTVTRQKL</sequence>
<dbReference type="Gene3D" id="3.80.10.10">
    <property type="entry name" value="Ribonuclease Inhibitor"/>
    <property type="match status" value="1"/>
</dbReference>
<comment type="caution">
    <text evidence="4">The sequence shown here is derived from an EMBL/GenBank/DDBJ whole genome shotgun (WGS) entry which is preliminary data.</text>
</comment>
<dbReference type="AlphaFoldDB" id="A0A822ZK32"/>
<evidence type="ECO:0000313" key="4">
    <source>
        <dbReference type="EMBL" id="DAD45083.1"/>
    </source>
</evidence>
<evidence type="ECO:0000256" key="1">
    <source>
        <dbReference type="ARBA" id="ARBA00009592"/>
    </source>
</evidence>
<dbReference type="InterPro" id="IPR032675">
    <property type="entry name" value="LRR_dom_sf"/>
</dbReference>
<proteinExistence type="inferred from homology"/>
<dbReference type="SUPFAM" id="SSF52058">
    <property type="entry name" value="L domain-like"/>
    <property type="match status" value="1"/>
</dbReference>